<organism evidence="1 2">
    <name type="scientific">Hartmannibacter diazotrophicus</name>
    <dbReference type="NCBI Taxonomy" id="1482074"/>
    <lineage>
        <taxon>Bacteria</taxon>
        <taxon>Pseudomonadati</taxon>
        <taxon>Pseudomonadota</taxon>
        <taxon>Alphaproteobacteria</taxon>
        <taxon>Hyphomicrobiales</taxon>
        <taxon>Pleomorphomonadaceae</taxon>
        <taxon>Hartmannibacter</taxon>
    </lineage>
</organism>
<name>A0A2C9D967_9HYPH</name>
<dbReference type="Pfam" id="PF07366">
    <property type="entry name" value="SnoaL"/>
    <property type="match status" value="1"/>
</dbReference>
<sequence length="149" mass="16724">MTNAIIRQNRETVARFLAGTHSANIEDVAVIDETVVPHIVCHGFPGFPDGEFRDRESYKTFFRVFRQSFSDMSFSTLKTIATEEFVSAHWEIWATHSGEFRNIAPGGARVVFDGVALYRMEDGKIAETWLTINEPLLLSQLGKGAERAA</sequence>
<dbReference type="PANTHER" id="PTHR38436:SF1">
    <property type="entry name" value="ESTER CYCLASE"/>
    <property type="match status" value="1"/>
</dbReference>
<dbReference type="PANTHER" id="PTHR38436">
    <property type="entry name" value="POLYKETIDE CYCLASE SNOAL-LIKE DOMAIN"/>
    <property type="match status" value="1"/>
</dbReference>
<dbReference type="Gene3D" id="3.10.450.50">
    <property type="match status" value="1"/>
</dbReference>
<dbReference type="OrthoDB" id="129343at2"/>
<dbReference type="SUPFAM" id="SSF54427">
    <property type="entry name" value="NTF2-like"/>
    <property type="match status" value="1"/>
</dbReference>
<keyword evidence="2" id="KW-1185">Reference proteome</keyword>
<evidence type="ECO:0000313" key="2">
    <source>
        <dbReference type="Proteomes" id="UP000223606"/>
    </source>
</evidence>
<dbReference type="Proteomes" id="UP000223606">
    <property type="component" value="Chromosome 1"/>
</dbReference>
<dbReference type="InterPro" id="IPR009959">
    <property type="entry name" value="Cyclase_SnoaL-like"/>
</dbReference>
<proteinExistence type="predicted"/>
<dbReference type="RefSeq" id="WP_099557074.1">
    <property type="nucleotide sequence ID" value="NZ_LT960614.1"/>
</dbReference>
<evidence type="ECO:0000313" key="1">
    <source>
        <dbReference type="EMBL" id="SON56729.1"/>
    </source>
</evidence>
<dbReference type="AlphaFoldDB" id="A0A2C9D967"/>
<protein>
    <submittedName>
        <fullName evidence="1">Putative ester cyclase</fullName>
    </submittedName>
</protein>
<gene>
    <name evidence="1" type="ORF">HDIA_3188</name>
</gene>
<accession>A0A2C9D967</accession>
<dbReference type="GO" id="GO:0030638">
    <property type="term" value="P:polyketide metabolic process"/>
    <property type="evidence" value="ECO:0007669"/>
    <property type="project" value="InterPro"/>
</dbReference>
<dbReference type="InterPro" id="IPR032710">
    <property type="entry name" value="NTF2-like_dom_sf"/>
</dbReference>
<dbReference type="KEGG" id="hdi:HDIA_3188"/>
<reference evidence="2" key="1">
    <citation type="submission" date="2017-09" db="EMBL/GenBank/DDBJ databases">
        <title>Genome sequence of Nannocystis excedens DSM 71.</title>
        <authorList>
            <person name="Blom J."/>
        </authorList>
    </citation>
    <scope>NUCLEOTIDE SEQUENCE [LARGE SCALE GENOMIC DNA]</scope>
    <source>
        <strain evidence="2">type strain: E19</strain>
    </source>
</reference>
<dbReference type="EMBL" id="LT960614">
    <property type="protein sequence ID" value="SON56729.1"/>
    <property type="molecule type" value="Genomic_DNA"/>
</dbReference>